<organism evidence="1">
    <name type="scientific">hydrothermal vent metagenome</name>
    <dbReference type="NCBI Taxonomy" id="652676"/>
    <lineage>
        <taxon>unclassified sequences</taxon>
        <taxon>metagenomes</taxon>
        <taxon>ecological metagenomes</taxon>
    </lineage>
</organism>
<proteinExistence type="predicted"/>
<evidence type="ECO:0000313" key="1">
    <source>
        <dbReference type="EMBL" id="SHO81363.1"/>
    </source>
</evidence>
<dbReference type="AlphaFoldDB" id="A0A1W1EKG9"/>
<dbReference type="EMBL" id="FRYL01000038">
    <property type="protein sequence ID" value="SHO81363.1"/>
    <property type="molecule type" value="Genomic_DNA"/>
</dbReference>
<sequence length="216" mass="23924">MKFSKMGLVLLSFGSLYAVSALSTVDALTLSNTNSTNNDNSTINDNSTMLDINQGRTTISADIKLANLNDDIHSIWTLDNGSWYGYSTNSTVRDEISENYQLLDSDISASKATIVYALNDTQLEITIPRNPEDVTRLYPNGLSFHGANGDYLSPYNITCSVDGSVVTSVMKVTGDRVSLYLNGDKEIDYEKYNDMYSIYESDAYFVLCDRNIEGDN</sequence>
<name>A0A1W1EKG9_9ZZZZ</name>
<reference evidence="1" key="1">
    <citation type="submission" date="2016-10" db="EMBL/GenBank/DDBJ databases">
        <authorList>
            <person name="de Groot N.N."/>
        </authorList>
    </citation>
    <scope>NUCLEOTIDE SEQUENCE</scope>
</reference>
<accession>A0A1W1EKG9</accession>
<protein>
    <submittedName>
        <fullName evidence="1">Uncharacterized protein</fullName>
    </submittedName>
</protein>
<gene>
    <name evidence="1" type="ORF">MNB_SV-15-929</name>
</gene>